<comment type="caution">
    <text evidence="2">The sequence shown here is derived from an EMBL/GenBank/DDBJ whole genome shotgun (WGS) entry which is preliminary data.</text>
</comment>
<organism evidence="2 3">
    <name type="scientific">Purpureocillium lilacinum</name>
    <name type="common">Paecilomyces lilacinus</name>
    <dbReference type="NCBI Taxonomy" id="33203"/>
    <lineage>
        <taxon>Eukaryota</taxon>
        <taxon>Fungi</taxon>
        <taxon>Dikarya</taxon>
        <taxon>Ascomycota</taxon>
        <taxon>Pezizomycotina</taxon>
        <taxon>Sordariomycetes</taxon>
        <taxon>Hypocreomycetidae</taxon>
        <taxon>Hypocreales</taxon>
        <taxon>Ophiocordycipitaceae</taxon>
        <taxon>Purpureocillium</taxon>
    </lineage>
</organism>
<dbReference type="Proteomes" id="UP001287286">
    <property type="component" value="Unassembled WGS sequence"/>
</dbReference>
<sequence length="187" mass="20679">MLRVLIIAGYVTGSRVVRFEPCLLKHTTCGFTHDSMCVNRTLLTISLATDSVATRQQLMALVLRLVRVPSTNRNWHNPLPPRNKTVEATHGNVDGTGRVEKRRTSSTDDLLAGHAVVDCVRLPPPVDHIGARTAEVFCRRARSGPSHSPPARFPPTYKWNNDAMPDTAYGNVKDPPQITRPSLLSHT</sequence>
<evidence type="ECO:0000313" key="2">
    <source>
        <dbReference type="EMBL" id="KAK4077177.1"/>
    </source>
</evidence>
<keyword evidence="3" id="KW-1185">Reference proteome</keyword>
<evidence type="ECO:0008006" key="4">
    <source>
        <dbReference type="Google" id="ProtNLM"/>
    </source>
</evidence>
<feature type="region of interest" description="Disordered" evidence="1">
    <location>
        <begin position="141"/>
        <end position="187"/>
    </location>
</feature>
<gene>
    <name evidence="2" type="ORF">Purlil1_12480</name>
</gene>
<accession>A0ABR0BHC3</accession>
<protein>
    <recommendedName>
        <fullName evidence="4">Secreted protein</fullName>
    </recommendedName>
</protein>
<proteinExistence type="predicted"/>
<feature type="compositionally biased region" description="Basic and acidic residues" evidence="1">
    <location>
        <begin position="97"/>
        <end position="106"/>
    </location>
</feature>
<evidence type="ECO:0000313" key="3">
    <source>
        <dbReference type="Proteomes" id="UP001287286"/>
    </source>
</evidence>
<reference evidence="2 3" key="1">
    <citation type="journal article" date="2024" name="Microbiol. Resour. Announc.">
        <title>Genome annotations for the ascomycete fungi Trichoderma harzianum, Trichoderma aggressivum, and Purpureocillium lilacinum.</title>
        <authorList>
            <person name="Beijen E.P.W."/>
            <person name="Ohm R.A."/>
        </authorList>
    </citation>
    <scope>NUCLEOTIDE SEQUENCE [LARGE SCALE GENOMIC DNA]</scope>
    <source>
        <strain evidence="2 3">CBS 150709</strain>
    </source>
</reference>
<name>A0ABR0BHC3_PURLI</name>
<feature type="region of interest" description="Disordered" evidence="1">
    <location>
        <begin position="74"/>
        <end position="106"/>
    </location>
</feature>
<dbReference type="EMBL" id="JAWRVI010000107">
    <property type="protein sequence ID" value="KAK4077177.1"/>
    <property type="molecule type" value="Genomic_DNA"/>
</dbReference>
<evidence type="ECO:0000256" key="1">
    <source>
        <dbReference type="SAM" id="MobiDB-lite"/>
    </source>
</evidence>